<name>A0A974A2S7_9BRAD</name>
<dbReference type="AlphaFoldDB" id="A0A974A2S7"/>
<dbReference type="RefSeq" id="WP_166205762.1">
    <property type="nucleotide sequence ID" value="NZ_CP088285.1"/>
</dbReference>
<protein>
    <submittedName>
        <fullName evidence="1">Uncharacterized protein</fullName>
    </submittedName>
</protein>
<accession>A0A974A2S7</accession>
<comment type="caution">
    <text evidence="1">The sequence shown here is derived from an EMBL/GenBank/DDBJ whole genome shotgun (WGS) entry which is preliminary data.</text>
</comment>
<dbReference type="EMBL" id="JAAOLE020000001">
    <property type="protein sequence ID" value="NVI46440.1"/>
    <property type="molecule type" value="Genomic_DNA"/>
</dbReference>
<gene>
    <name evidence="1" type="ORF">HAP48_026475</name>
</gene>
<organism evidence="1">
    <name type="scientific">Bradyrhizobium septentrionale</name>
    <dbReference type="NCBI Taxonomy" id="1404411"/>
    <lineage>
        <taxon>Bacteria</taxon>
        <taxon>Pseudomonadati</taxon>
        <taxon>Pseudomonadota</taxon>
        <taxon>Alphaproteobacteria</taxon>
        <taxon>Hyphomicrobiales</taxon>
        <taxon>Nitrobacteraceae</taxon>
        <taxon>Bradyrhizobium</taxon>
    </lineage>
</organism>
<proteinExistence type="predicted"/>
<reference evidence="1" key="1">
    <citation type="submission" date="2020-06" db="EMBL/GenBank/DDBJ databases">
        <title>Whole Genome Sequence of Bradyrhizobium sp. Strain 1S1.</title>
        <authorList>
            <person name="Bromfield E.S.P."/>
            <person name="Cloutier S."/>
        </authorList>
    </citation>
    <scope>NUCLEOTIDE SEQUENCE [LARGE SCALE GENOMIC DNA]</scope>
    <source>
        <strain evidence="1">1S1</strain>
    </source>
</reference>
<sequence length="115" mass="13085">MPSHDNDNVTPVIFRACTFKEPEGRAAEITAVFPAELGAYDANTMSCYAHLGQHGICDVGWYIRTRPATPEEYADLKRELEAAPFGYRFKVYDRMQPWMRTARLAQERSLRGRGA</sequence>
<evidence type="ECO:0000313" key="1">
    <source>
        <dbReference type="EMBL" id="NVI46440.1"/>
    </source>
</evidence>